<feature type="domain" description="HTH luxR-type" evidence="4">
    <location>
        <begin position="134"/>
        <end position="199"/>
    </location>
</feature>
<dbReference type="PROSITE" id="PS00622">
    <property type="entry name" value="HTH_LUXR_1"/>
    <property type="match status" value="1"/>
</dbReference>
<dbReference type="InterPro" id="IPR036388">
    <property type="entry name" value="WH-like_DNA-bd_sf"/>
</dbReference>
<sequence>MPNMRIPVLAHATDPLTLAGLVGQLRFQPELRLVPRTEICAQVVAVVAADVATTTLALLSDIRDQGCERAVLVVEAVDEAALLPAIESGVRGLVHRAEATGATLANAVANATRTGAALPADLVGLLLEEISRTRGECRGGLSPRESAVLKMAADGLDTAGIAQQLCYSSRTVKNILHAVVCRYQLRNRTHAVAYALREGLI</sequence>
<dbReference type="RefSeq" id="WP_133901546.1">
    <property type="nucleotide sequence ID" value="NZ_SOCP01000002.1"/>
</dbReference>
<evidence type="ECO:0000256" key="3">
    <source>
        <dbReference type="ARBA" id="ARBA00023163"/>
    </source>
</evidence>
<gene>
    <name evidence="5" type="ORF">CLV71_102355</name>
</gene>
<dbReference type="SMART" id="SM00421">
    <property type="entry name" value="HTH_LUXR"/>
    <property type="match status" value="1"/>
</dbReference>
<dbReference type="GO" id="GO:0003677">
    <property type="term" value="F:DNA binding"/>
    <property type="evidence" value="ECO:0007669"/>
    <property type="project" value="UniProtKB-KW"/>
</dbReference>
<keyword evidence="6" id="KW-1185">Reference proteome</keyword>
<dbReference type="PANTHER" id="PTHR44688:SF16">
    <property type="entry name" value="DNA-BINDING TRANSCRIPTIONAL ACTIVATOR DEVR_DOSR"/>
    <property type="match status" value="1"/>
</dbReference>
<dbReference type="GO" id="GO:0006355">
    <property type="term" value="P:regulation of DNA-templated transcription"/>
    <property type="evidence" value="ECO:0007669"/>
    <property type="project" value="InterPro"/>
</dbReference>
<dbReference type="AlphaFoldDB" id="A0A4R7W326"/>
<evidence type="ECO:0000256" key="2">
    <source>
        <dbReference type="ARBA" id="ARBA00023125"/>
    </source>
</evidence>
<dbReference type="CDD" id="cd06170">
    <property type="entry name" value="LuxR_C_like"/>
    <property type="match status" value="1"/>
</dbReference>
<comment type="caution">
    <text evidence="5">The sequence shown here is derived from an EMBL/GenBank/DDBJ whole genome shotgun (WGS) entry which is preliminary data.</text>
</comment>
<dbReference type="EMBL" id="SOCP01000002">
    <property type="protein sequence ID" value="TDV56289.1"/>
    <property type="molecule type" value="Genomic_DNA"/>
</dbReference>
<dbReference type="PANTHER" id="PTHR44688">
    <property type="entry name" value="DNA-BINDING TRANSCRIPTIONAL ACTIVATOR DEVR_DOSR"/>
    <property type="match status" value="1"/>
</dbReference>
<dbReference type="InterPro" id="IPR016032">
    <property type="entry name" value="Sig_transdc_resp-reg_C-effctor"/>
</dbReference>
<name>A0A4R7W326_9PSEU</name>
<evidence type="ECO:0000259" key="4">
    <source>
        <dbReference type="PROSITE" id="PS50043"/>
    </source>
</evidence>
<dbReference type="Gene3D" id="1.10.10.10">
    <property type="entry name" value="Winged helix-like DNA-binding domain superfamily/Winged helix DNA-binding domain"/>
    <property type="match status" value="1"/>
</dbReference>
<reference evidence="5 6" key="1">
    <citation type="submission" date="2019-03" db="EMBL/GenBank/DDBJ databases">
        <title>Genomic Encyclopedia of Archaeal and Bacterial Type Strains, Phase II (KMG-II): from individual species to whole genera.</title>
        <authorList>
            <person name="Goeker M."/>
        </authorList>
    </citation>
    <scope>NUCLEOTIDE SEQUENCE [LARGE SCALE GENOMIC DNA]</scope>
    <source>
        <strain evidence="5 6">DSM 45499</strain>
    </source>
</reference>
<dbReference type="Proteomes" id="UP000294927">
    <property type="component" value="Unassembled WGS sequence"/>
</dbReference>
<evidence type="ECO:0000313" key="5">
    <source>
        <dbReference type="EMBL" id="TDV56289.1"/>
    </source>
</evidence>
<organism evidence="5 6">
    <name type="scientific">Actinophytocola oryzae</name>
    <dbReference type="NCBI Taxonomy" id="502181"/>
    <lineage>
        <taxon>Bacteria</taxon>
        <taxon>Bacillati</taxon>
        <taxon>Actinomycetota</taxon>
        <taxon>Actinomycetes</taxon>
        <taxon>Pseudonocardiales</taxon>
        <taxon>Pseudonocardiaceae</taxon>
    </lineage>
</organism>
<proteinExistence type="predicted"/>
<keyword evidence="3" id="KW-0804">Transcription</keyword>
<keyword evidence="1" id="KW-0805">Transcription regulation</keyword>
<accession>A0A4R7W326</accession>
<evidence type="ECO:0000313" key="6">
    <source>
        <dbReference type="Proteomes" id="UP000294927"/>
    </source>
</evidence>
<dbReference type="InterPro" id="IPR000792">
    <property type="entry name" value="Tscrpt_reg_LuxR_C"/>
</dbReference>
<keyword evidence="2 5" id="KW-0238">DNA-binding</keyword>
<dbReference type="Pfam" id="PF00196">
    <property type="entry name" value="GerE"/>
    <property type="match status" value="1"/>
</dbReference>
<dbReference type="PROSITE" id="PS50043">
    <property type="entry name" value="HTH_LUXR_2"/>
    <property type="match status" value="1"/>
</dbReference>
<dbReference type="SUPFAM" id="SSF46894">
    <property type="entry name" value="C-terminal effector domain of the bipartite response regulators"/>
    <property type="match status" value="1"/>
</dbReference>
<dbReference type="OrthoDB" id="4309410at2"/>
<protein>
    <submittedName>
        <fullName evidence="5">DNA-binding NarL/FixJ family response regulator</fullName>
    </submittedName>
</protein>
<evidence type="ECO:0000256" key="1">
    <source>
        <dbReference type="ARBA" id="ARBA00023015"/>
    </source>
</evidence>